<proteinExistence type="predicted"/>
<dbReference type="InterPro" id="IPR001666">
    <property type="entry name" value="PI_transfer"/>
</dbReference>
<evidence type="ECO:0000313" key="3">
    <source>
        <dbReference type="EMBL" id="CAL1571157.1"/>
    </source>
</evidence>
<dbReference type="GO" id="GO:0035091">
    <property type="term" value="F:phosphatidylinositol binding"/>
    <property type="evidence" value="ECO:0007669"/>
    <property type="project" value="TreeGrafter"/>
</dbReference>
<feature type="region of interest" description="Disordered" evidence="1">
    <location>
        <begin position="149"/>
        <end position="179"/>
    </location>
</feature>
<dbReference type="Proteomes" id="UP001497482">
    <property type="component" value="Chromosome 10"/>
</dbReference>
<dbReference type="FunFam" id="3.30.530.20:FF:000025">
    <property type="entry name" value="Phosphatidylinositol transfer protein beta"/>
    <property type="match status" value="1"/>
</dbReference>
<dbReference type="GO" id="GO:0031210">
    <property type="term" value="F:phosphatidylcholine binding"/>
    <property type="evidence" value="ECO:0007669"/>
    <property type="project" value="TreeGrafter"/>
</dbReference>
<feature type="compositionally biased region" description="Basic and acidic residues" evidence="1">
    <location>
        <begin position="149"/>
        <end position="167"/>
    </location>
</feature>
<keyword evidence="4" id="KW-1185">Reference proteome</keyword>
<dbReference type="InterPro" id="IPR023393">
    <property type="entry name" value="START-like_dom_sf"/>
</dbReference>
<evidence type="ECO:0000256" key="1">
    <source>
        <dbReference type="SAM" id="MobiDB-lite"/>
    </source>
</evidence>
<name>A0AAV2J147_KNICA</name>
<dbReference type="EMBL" id="OZ035832">
    <property type="protein sequence ID" value="CAL1571157.1"/>
    <property type="molecule type" value="Genomic_DNA"/>
</dbReference>
<reference evidence="3 4" key="1">
    <citation type="submission" date="2024-04" db="EMBL/GenBank/DDBJ databases">
        <authorList>
            <person name="Waldvogel A.-M."/>
            <person name="Schoenle A."/>
        </authorList>
    </citation>
    <scope>NUCLEOTIDE SEQUENCE [LARGE SCALE GENOMIC DNA]</scope>
</reference>
<dbReference type="PANTHER" id="PTHR10658">
    <property type="entry name" value="PHOSPHATIDYLINOSITOL TRANSFER PROTEIN"/>
    <property type="match status" value="1"/>
</dbReference>
<gene>
    <name evidence="3" type="ORF">KC01_LOCUS3311</name>
</gene>
<dbReference type="AlphaFoldDB" id="A0AAV2J147"/>
<dbReference type="GO" id="GO:0008525">
    <property type="term" value="F:phosphatidylcholine transporter activity"/>
    <property type="evidence" value="ECO:0007669"/>
    <property type="project" value="TreeGrafter"/>
</dbReference>
<dbReference type="GO" id="GO:0008526">
    <property type="term" value="F:phosphatidylinositol transfer activity"/>
    <property type="evidence" value="ECO:0007669"/>
    <property type="project" value="TreeGrafter"/>
</dbReference>
<sequence length="268" mass="31101">MVVQEFRIVLPISVEEYQVAQLYAVAEASKGETGGGEGVEVLTNEPYENGEEKGQFTHKIYHLQSKVPGWLRVLAPKGSLEIHEEAWNAYPYCRTVLKSPYMKERFSIEIITWHKEDMGTIENVHNLDPSEWKNCKVVDIDIAADLEEPKDYKEDEDPTKFKSEKTQRGPLGPDWKKALEKDPNTPHMCAYKLVKAEFKMFPLQGKVESTIQRMEKRLFTNFHRKLFCSMDKWYGMTMEDIRKLEDETKDELDKMRADDVVKGTTADK</sequence>
<dbReference type="InterPro" id="IPR055261">
    <property type="entry name" value="PI_transfer_N"/>
</dbReference>
<evidence type="ECO:0000259" key="2">
    <source>
        <dbReference type="Pfam" id="PF02121"/>
    </source>
</evidence>
<evidence type="ECO:0000313" key="4">
    <source>
        <dbReference type="Proteomes" id="UP001497482"/>
    </source>
</evidence>
<protein>
    <recommendedName>
        <fullName evidence="2">Phosphatidylinositol transfer protein N-terminal domain-containing protein</fullName>
    </recommendedName>
</protein>
<dbReference type="SUPFAM" id="SSF55961">
    <property type="entry name" value="Bet v1-like"/>
    <property type="match status" value="1"/>
</dbReference>
<dbReference type="Gene3D" id="3.30.530.20">
    <property type="match status" value="1"/>
</dbReference>
<dbReference type="Pfam" id="PF02121">
    <property type="entry name" value="IP_trans"/>
    <property type="match status" value="1"/>
</dbReference>
<dbReference type="PRINTS" id="PR00391">
    <property type="entry name" value="PITRANSFER"/>
</dbReference>
<accession>A0AAV2J147</accession>
<dbReference type="GO" id="GO:0005737">
    <property type="term" value="C:cytoplasm"/>
    <property type="evidence" value="ECO:0007669"/>
    <property type="project" value="TreeGrafter"/>
</dbReference>
<organism evidence="3 4">
    <name type="scientific">Knipowitschia caucasica</name>
    <name type="common">Caucasian dwarf goby</name>
    <name type="synonym">Pomatoschistus caucasicus</name>
    <dbReference type="NCBI Taxonomy" id="637954"/>
    <lineage>
        <taxon>Eukaryota</taxon>
        <taxon>Metazoa</taxon>
        <taxon>Chordata</taxon>
        <taxon>Craniata</taxon>
        <taxon>Vertebrata</taxon>
        <taxon>Euteleostomi</taxon>
        <taxon>Actinopterygii</taxon>
        <taxon>Neopterygii</taxon>
        <taxon>Teleostei</taxon>
        <taxon>Neoteleostei</taxon>
        <taxon>Acanthomorphata</taxon>
        <taxon>Gobiaria</taxon>
        <taxon>Gobiiformes</taxon>
        <taxon>Gobioidei</taxon>
        <taxon>Gobiidae</taxon>
        <taxon>Gobiinae</taxon>
        <taxon>Knipowitschia</taxon>
    </lineage>
</organism>
<feature type="domain" description="Phosphatidylinositol transfer protein N-terminal" evidence="2">
    <location>
        <begin position="1"/>
        <end position="249"/>
    </location>
</feature>
<dbReference type="PANTHER" id="PTHR10658:SF11">
    <property type="entry name" value="VIBRATOR, ISOFORM B"/>
    <property type="match status" value="1"/>
</dbReference>